<evidence type="ECO:0000313" key="1">
    <source>
        <dbReference type="EMBL" id="KAL0934663.1"/>
    </source>
</evidence>
<name>A0ACC3YRW0_COLTU</name>
<comment type="caution">
    <text evidence="1">The sequence shown here is derived from an EMBL/GenBank/DDBJ whole genome shotgun (WGS) entry which is preliminary data.</text>
</comment>
<accession>A0ACC3YRW0</accession>
<gene>
    <name evidence="1" type="ORF">CTRU02_211462</name>
</gene>
<keyword evidence="2" id="KW-1185">Reference proteome</keyword>
<sequence>MHFILGIFLFTFNTLHVNASTFHLTGSTVFLDGVSYFVAPSPVGRVQNDAFKLSDGLGLVPFTVVTIDSTGIDSDQLKQTLANFSSSDDVYQTGFSKGIFSFSFNLKISRFPYLPFFFFFHSAQPHLRNTSIIPSGPYFASSAGDVHQAYRLYADVQEAFSETVISNGDGSHSVLPASLPGQSLAVAVPSRLYYTRTIGKPLAGVRIGVKDIFDVHGLRTSNGNRAWYHLYPPANQTAPSIQNLLNAGAVLIGKMKTSQFANGESATADWVDYHAPFNPRGDGYQDPSSSSAGPAAGEAAYEWLDIAVGSDTGGSIRSPSQVQGIFGNRPSHGLVSLNGTMPLAPEFDTIGVLARDPRLWAEAAQSLYGSNINMSFSYPSEILTIGFPDSINSTFDHIVQGFLANLTDFLSAKVKPFNLTESWGAMNPEQPNLLSFINNTYEVLSAQEQARLVRDPFYADYAAANEGRLPHINPAPLQRWALGDRSNSTIEEGLKSKALFMEWFNNEILHRDPRSCSNRLLLYVPRTPVSTPRDRYITGPQSPKPFSTSKISVMSKTPDIVIPIGQVDYASSVTNSTEQLPVTVDLMAAKGCDGMLFGLVNDLLKSNIISISLPGKSHVNGGNILL</sequence>
<organism evidence="1 2">
    <name type="scientific">Colletotrichum truncatum</name>
    <name type="common">Anthracnose fungus</name>
    <name type="synonym">Colletotrichum capsici</name>
    <dbReference type="NCBI Taxonomy" id="5467"/>
    <lineage>
        <taxon>Eukaryota</taxon>
        <taxon>Fungi</taxon>
        <taxon>Dikarya</taxon>
        <taxon>Ascomycota</taxon>
        <taxon>Pezizomycotina</taxon>
        <taxon>Sordariomycetes</taxon>
        <taxon>Hypocreomycetidae</taxon>
        <taxon>Glomerellales</taxon>
        <taxon>Glomerellaceae</taxon>
        <taxon>Colletotrichum</taxon>
        <taxon>Colletotrichum truncatum species complex</taxon>
    </lineage>
</organism>
<dbReference type="Proteomes" id="UP000805649">
    <property type="component" value="Unassembled WGS sequence"/>
</dbReference>
<protein>
    <submittedName>
        <fullName evidence="1">Glutamyl-tRNA amidotransferase</fullName>
    </submittedName>
</protein>
<dbReference type="EMBL" id="VUJX02000007">
    <property type="protein sequence ID" value="KAL0934663.1"/>
    <property type="molecule type" value="Genomic_DNA"/>
</dbReference>
<reference evidence="1 2" key="1">
    <citation type="journal article" date="2020" name="Phytopathology">
        <title>Genome Sequence Resources of Colletotrichum truncatum, C. plurivorum, C. musicola, and C. sojae: Four Species Pathogenic to Soybean (Glycine max).</title>
        <authorList>
            <person name="Rogerio F."/>
            <person name="Boufleur T.R."/>
            <person name="Ciampi-Guillardi M."/>
            <person name="Sukno S.A."/>
            <person name="Thon M.R."/>
            <person name="Massola Junior N.S."/>
            <person name="Baroncelli R."/>
        </authorList>
    </citation>
    <scope>NUCLEOTIDE SEQUENCE [LARGE SCALE GENOMIC DNA]</scope>
    <source>
        <strain evidence="1 2">CMES1059</strain>
    </source>
</reference>
<proteinExistence type="predicted"/>
<evidence type="ECO:0000313" key="2">
    <source>
        <dbReference type="Proteomes" id="UP000805649"/>
    </source>
</evidence>